<dbReference type="RefSeq" id="WP_075820652.1">
    <property type="nucleotide sequence ID" value="NZ_CAPIAK010000025.1"/>
</dbReference>
<dbReference type="Gene3D" id="1.10.10.10">
    <property type="entry name" value="Winged helix-like DNA-binding domain superfamily/Winged helix DNA-binding domain"/>
    <property type="match status" value="1"/>
</dbReference>
<reference evidence="2 3" key="1">
    <citation type="submission" date="2016-11" db="EMBL/GenBank/DDBJ databases">
        <title>Description of two novel members of the family Erysipelotrichaceae: Ileibacterium lipovorans gen. nov., sp. nov. and Dubosiella newyorkensis, gen. nov., sp. nov.</title>
        <authorList>
            <person name="Cox L.M."/>
            <person name="Sohn J."/>
            <person name="Tyrrell K.L."/>
            <person name="Citron D.M."/>
            <person name="Lawson P.A."/>
            <person name="Patel N.B."/>
            <person name="Iizumi T."/>
            <person name="Perez-Perez G.I."/>
            <person name="Goldstein E.J."/>
            <person name="Blaser M.J."/>
        </authorList>
    </citation>
    <scope>NUCLEOTIDE SEQUENCE [LARGE SCALE GENOMIC DNA]</scope>
    <source>
        <strain evidence="2 3">NYU-BL-A3</strain>
    </source>
</reference>
<dbReference type="Pfam" id="PF02082">
    <property type="entry name" value="Rrf2"/>
    <property type="match status" value="1"/>
</dbReference>
<dbReference type="EMBL" id="MPJW01000190">
    <property type="protein sequence ID" value="OLU37749.1"/>
    <property type="molecule type" value="Genomic_DNA"/>
</dbReference>
<evidence type="ECO:0000313" key="2">
    <source>
        <dbReference type="EMBL" id="OLU37749.1"/>
    </source>
</evidence>
<dbReference type="InterPro" id="IPR036390">
    <property type="entry name" value="WH_DNA-bd_sf"/>
</dbReference>
<evidence type="ECO:0000313" key="3">
    <source>
        <dbReference type="Proteomes" id="UP000186341"/>
    </source>
</evidence>
<name>A0A1U7NE48_9FIRM</name>
<dbReference type="AlphaFoldDB" id="A0A1U7NE48"/>
<comment type="caution">
    <text evidence="2">The sequence shown here is derived from an EMBL/GenBank/DDBJ whole genome shotgun (WGS) entry which is preliminary data.</text>
</comment>
<evidence type="ECO:0000256" key="1">
    <source>
        <dbReference type="ARBA" id="ARBA00023125"/>
    </source>
</evidence>
<dbReference type="NCBIfam" id="TIGR00738">
    <property type="entry name" value="rrf2_super"/>
    <property type="match status" value="1"/>
</dbReference>
<keyword evidence="3" id="KW-1185">Reference proteome</keyword>
<proteinExistence type="predicted"/>
<dbReference type="PANTHER" id="PTHR33221">
    <property type="entry name" value="WINGED HELIX-TURN-HELIX TRANSCRIPTIONAL REGULATOR, RRF2 FAMILY"/>
    <property type="match status" value="1"/>
</dbReference>
<sequence length="138" mass="15751">MKVSTRGRYALKMLTDLAIHQGEGYINLKEISQRQGVSKKYLEQIVPILNREEILQTSRGSQGGYRLAKRPNEYVIGDILRLTEGSLTLAPWLDDGIDSSNMEFWAGLNKAVSAYLNQFTLQDLVDEEKSRYAYDYVI</sequence>
<dbReference type="Proteomes" id="UP000186341">
    <property type="component" value="Unassembled WGS sequence"/>
</dbReference>
<dbReference type="SUPFAM" id="SSF46785">
    <property type="entry name" value="Winged helix' DNA-binding domain"/>
    <property type="match status" value="1"/>
</dbReference>
<dbReference type="GeneID" id="82203461"/>
<organism evidence="2 3">
    <name type="scientific">Ileibacterium valens</name>
    <dbReference type="NCBI Taxonomy" id="1862668"/>
    <lineage>
        <taxon>Bacteria</taxon>
        <taxon>Bacillati</taxon>
        <taxon>Bacillota</taxon>
        <taxon>Erysipelotrichia</taxon>
        <taxon>Erysipelotrichales</taxon>
        <taxon>Erysipelotrichaceae</taxon>
        <taxon>Ileibacterium</taxon>
    </lineage>
</organism>
<dbReference type="PANTHER" id="PTHR33221:SF5">
    <property type="entry name" value="HTH-TYPE TRANSCRIPTIONAL REGULATOR ISCR"/>
    <property type="match status" value="1"/>
</dbReference>
<dbReference type="OrthoDB" id="9808360at2"/>
<dbReference type="PROSITE" id="PS51197">
    <property type="entry name" value="HTH_RRF2_2"/>
    <property type="match status" value="1"/>
</dbReference>
<accession>A0A1U7NE48</accession>
<dbReference type="GO" id="GO:0005829">
    <property type="term" value="C:cytosol"/>
    <property type="evidence" value="ECO:0007669"/>
    <property type="project" value="TreeGrafter"/>
</dbReference>
<dbReference type="InterPro" id="IPR036388">
    <property type="entry name" value="WH-like_DNA-bd_sf"/>
</dbReference>
<dbReference type="GO" id="GO:0003677">
    <property type="term" value="F:DNA binding"/>
    <property type="evidence" value="ECO:0007669"/>
    <property type="project" value="UniProtKB-KW"/>
</dbReference>
<protein>
    <submittedName>
        <fullName evidence="2">Rrf2 family transcriptional regulator</fullName>
    </submittedName>
</protein>
<dbReference type="InterPro" id="IPR000944">
    <property type="entry name" value="Tscrpt_reg_Rrf2"/>
</dbReference>
<keyword evidence="1" id="KW-0238">DNA-binding</keyword>
<dbReference type="GO" id="GO:0003700">
    <property type="term" value="F:DNA-binding transcription factor activity"/>
    <property type="evidence" value="ECO:0007669"/>
    <property type="project" value="TreeGrafter"/>
</dbReference>
<gene>
    <name evidence="2" type="ORF">BO222_09860</name>
</gene>